<feature type="chain" id="PRO_5024830512" description="Glucose/Sorbosone dehydrogenase domain-containing protein" evidence="1">
    <location>
        <begin position="32"/>
        <end position="484"/>
    </location>
</feature>
<dbReference type="Proteomes" id="UP000278962">
    <property type="component" value="Unassembled WGS sequence"/>
</dbReference>
<dbReference type="Gene3D" id="2.120.10.30">
    <property type="entry name" value="TolB, C-terminal domain"/>
    <property type="match status" value="1"/>
</dbReference>
<dbReference type="InterPro" id="IPR011041">
    <property type="entry name" value="Quinoprot_gluc/sorb_DH_b-prop"/>
</dbReference>
<accession>A0A660LA62</accession>
<evidence type="ECO:0000313" key="4">
    <source>
        <dbReference type="Proteomes" id="UP000278962"/>
    </source>
</evidence>
<feature type="signal peptide" evidence="1">
    <location>
        <begin position="1"/>
        <end position="31"/>
    </location>
</feature>
<gene>
    <name evidence="3" type="ORF">C8N24_1251</name>
</gene>
<reference evidence="3 4" key="1">
    <citation type="submission" date="2018-10" db="EMBL/GenBank/DDBJ databases">
        <title>Genomic Encyclopedia of Archaeal and Bacterial Type Strains, Phase II (KMG-II): from individual species to whole genera.</title>
        <authorList>
            <person name="Goeker M."/>
        </authorList>
    </citation>
    <scope>NUCLEOTIDE SEQUENCE [LARGE SCALE GENOMIC DNA]</scope>
    <source>
        <strain evidence="3 4">DSM 14954</strain>
    </source>
</reference>
<keyword evidence="4" id="KW-1185">Reference proteome</keyword>
<evidence type="ECO:0000313" key="3">
    <source>
        <dbReference type="EMBL" id="RKQ91429.1"/>
    </source>
</evidence>
<comment type="caution">
    <text evidence="3">The sequence shown here is derived from an EMBL/GenBank/DDBJ whole genome shotgun (WGS) entry which is preliminary data.</text>
</comment>
<dbReference type="PANTHER" id="PTHR19328:SF75">
    <property type="entry name" value="ALDOSE SUGAR DEHYDROGENASE YLII"/>
    <property type="match status" value="1"/>
</dbReference>
<evidence type="ECO:0000259" key="2">
    <source>
        <dbReference type="Pfam" id="PF07995"/>
    </source>
</evidence>
<dbReference type="InterPro" id="IPR011042">
    <property type="entry name" value="6-blade_b-propeller_TolB-like"/>
</dbReference>
<feature type="domain" description="Glucose/Sorbosone dehydrogenase" evidence="2">
    <location>
        <begin position="53"/>
        <end position="317"/>
    </location>
</feature>
<dbReference type="Pfam" id="PF07995">
    <property type="entry name" value="GSDH"/>
    <property type="match status" value="1"/>
</dbReference>
<organism evidence="3 4">
    <name type="scientific">Solirubrobacter pauli</name>
    <dbReference type="NCBI Taxonomy" id="166793"/>
    <lineage>
        <taxon>Bacteria</taxon>
        <taxon>Bacillati</taxon>
        <taxon>Actinomycetota</taxon>
        <taxon>Thermoleophilia</taxon>
        <taxon>Solirubrobacterales</taxon>
        <taxon>Solirubrobacteraceae</taxon>
        <taxon>Solirubrobacter</taxon>
    </lineage>
</organism>
<sequence length="484" mass="50433">MGRAGVAARARRWACGGSLIAALAVCGTAEAAPSLSKLGDFAEPTFATGAPGDGTRVYVVERKGRIVVARDGATQTFLDITSSTLSDDSERGLLSMAFAPDYAASGRFFVYLTVAGGDIQVREYRRATADAADPASGRVLITIPHREAGNHNGGQVQWGPDGQLWLGTGDGGGGDDTYRHSQDPGSLLGKLIKLNPDTGAPTIASVGLRNPWRFSFDRATGQVVIADVGQGAREEINVGLAGNYGWPCREGAVAGPRQDATCASGTAGPVLDKTHSGDGFCSITGGYVVRDPGLPTLNGRYVYGDFCNAALRSVDLADPRSDAATGLSVESLSSFGEDACGRILVVSLSGPVYRLVDGALSACDLGSPPATVAPDTRACSLALRATGVRSVRRLKRLSLALRTDEGCRATVKASIRGVAQFRSARTSLTAGKRAVVRVKLTARGTKAVRKALRRKRSLTVAVRVSAVDAAGNTRTLTRNVKIRG</sequence>
<proteinExistence type="predicted"/>
<dbReference type="OrthoDB" id="9770043at2"/>
<protein>
    <recommendedName>
        <fullName evidence="2">Glucose/Sorbosone dehydrogenase domain-containing protein</fullName>
    </recommendedName>
</protein>
<dbReference type="InterPro" id="IPR012938">
    <property type="entry name" value="Glc/Sorbosone_DH"/>
</dbReference>
<keyword evidence="1" id="KW-0732">Signal</keyword>
<dbReference type="PANTHER" id="PTHR19328">
    <property type="entry name" value="HEDGEHOG-INTERACTING PROTEIN"/>
    <property type="match status" value="1"/>
</dbReference>
<dbReference type="AlphaFoldDB" id="A0A660LA62"/>
<evidence type="ECO:0000256" key="1">
    <source>
        <dbReference type="SAM" id="SignalP"/>
    </source>
</evidence>
<dbReference type="EMBL" id="RBIL01000001">
    <property type="protein sequence ID" value="RKQ91429.1"/>
    <property type="molecule type" value="Genomic_DNA"/>
</dbReference>
<dbReference type="RefSeq" id="WP_121249034.1">
    <property type="nucleotide sequence ID" value="NZ_RBIL01000001.1"/>
</dbReference>
<dbReference type="SUPFAM" id="SSF50952">
    <property type="entry name" value="Soluble quinoprotein glucose dehydrogenase"/>
    <property type="match status" value="1"/>
</dbReference>
<name>A0A660LA62_9ACTN</name>